<protein>
    <submittedName>
        <fullName evidence="1">Uncharacterized protein</fullName>
    </submittedName>
</protein>
<reference evidence="1 2" key="1">
    <citation type="submission" date="2012-03" db="EMBL/GenBank/DDBJ databases">
        <authorList>
            <person name="Durkin A.S."/>
            <person name="McCorrison J."/>
            <person name="Torralba M."/>
            <person name="Gillis M."/>
            <person name="Methe B."/>
            <person name="Sutton G."/>
            <person name="Nelson K.E."/>
        </authorList>
    </citation>
    <scope>NUCLEOTIDE SEQUENCE [LARGE SCALE GENOMIC DNA]</scope>
    <source>
        <strain evidence="1 2">F0468</strain>
    </source>
</reference>
<proteinExistence type="predicted"/>
<dbReference type="PATRIC" id="fig|1095750.3.peg.952"/>
<dbReference type="eggNOG" id="ENOG5030H2P">
    <property type="taxonomic scope" value="Bacteria"/>
</dbReference>
<gene>
    <name evidence="1" type="ORF">HMPREF9970_0428</name>
</gene>
<dbReference type="EMBL" id="AJGH01000049">
    <property type="protein sequence ID" value="EIC96283.1"/>
    <property type="molecule type" value="Genomic_DNA"/>
</dbReference>
<dbReference type="Proteomes" id="UP000005039">
    <property type="component" value="Unassembled WGS sequence"/>
</dbReference>
<dbReference type="AlphaFoldDB" id="I0R9C5"/>
<evidence type="ECO:0000313" key="1">
    <source>
        <dbReference type="EMBL" id="EIC96283.1"/>
    </source>
</evidence>
<sequence>MKVVNEPRIGGMEPLAGCTCSSGQKKTRGPWDPIWNCNCQCNGGTTNYNANHDKASER</sequence>
<organism evidence="1 2">
    <name type="scientific">Lachnoanaerobaculum saburreum F0468</name>
    <dbReference type="NCBI Taxonomy" id="1095750"/>
    <lineage>
        <taxon>Bacteria</taxon>
        <taxon>Bacillati</taxon>
        <taxon>Bacillota</taxon>
        <taxon>Clostridia</taxon>
        <taxon>Lachnospirales</taxon>
        <taxon>Lachnospiraceae</taxon>
        <taxon>Lachnoanaerobaculum</taxon>
    </lineage>
</organism>
<dbReference type="RefSeq" id="WP_008753582.1">
    <property type="nucleotide sequence ID" value="NZ_AJGH01000049.1"/>
</dbReference>
<evidence type="ECO:0000313" key="2">
    <source>
        <dbReference type="Proteomes" id="UP000005039"/>
    </source>
</evidence>
<accession>I0R9C5</accession>
<comment type="caution">
    <text evidence="1">The sequence shown here is derived from an EMBL/GenBank/DDBJ whole genome shotgun (WGS) entry which is preliminary data.</text>
</comment>
<keyword evidence="2" id="KW-1185">Reference proteome</keyword>
<name>I0R9C5_9FIRM</name>